<feature type="region of interest" description="Disordered" evidence="2">
    <location>
        <begin position="864"/>
        <end position="923"/>
    </location>
</feature>
<dbReference type="OrthoDB" id="1414216at2759"/>
<dbReference type="Proteomes" id="UP000267251">
    <property type="component" value="Unassembled WGS sequence"/>
</dbReference>
<proteinExistence type="predicted"/>
<name>A0A4P9Y3K1_9FUNG</name>
<keyword evidence="5" id="KW-1185">Reference proteome</keyword>
<feature type="domain" description="Clu" evidence="3">
    <location>
        <begin position="18"/>
        <end position="276"/>
    </location>
</feature>
<evidence type="ECO:0000256" key="1">
    <source>
        <dbReference type="ARBA" id="ARBA00022490"/>
    </source>
</evidence>
<dbReference type="Pfam" id="PF12807">
    <property type="entry name" value="eIF3_p135"/>
    <property type="match status" value="2"/>
</dbReference>
<protein>
    <submittedName>
        <fullName evidence="4">Clustered mitochondria-domain-containing protein</fullName>
    </submittedName>
</protein>
<dbReference type="GO" id="GO:0003729">
    <property type="term" value="F:mRNA binding"/>
    <property type="evidence" value="ECO:0007669"/>
    <property type="project" value="TreeGrafter"/>
</dbReference>
<feature type="compositionally biased region" description="Basic and acidic residues" evidence="2">
    <location>
        <begin position="354"/>
        <end position="367"/>
    </location>
</feature>
<evidence type="ECO:0000259" key="3">
    <source>
        <dbReference type="PROSITE" id="PS51823"/>
    </source>
</evidence>
<dbReference type="SUPFAM" id="SSF48452">
    <property type="entry name" value="TPR-like"/>
    <property type="match status" value="1"/>
</dbReference>
<dbReference type="Pfam" id="PF13374">
    <property type="entry name" value="TPR_10"/>
    <property type="match status" value="2"/>
</dbReference>
<dbReference type="Pfam" id="PF13236">
    <property type="entry name" value="CLU"/>
    <property type="match status" value="1"/>
</dbReference>
<dbReference type="PANTHER" id="PTHR12601">
    <property type="entry name" value="EUKARYOTIC TRANSLATION INITIATION FACTOR 3 SUBUNIT EIF-3"/>
    <property type="match status" value="1"/>
</dbReference>
<accession>A0A4P9Y3K1</accession>
<keyword evidence="1" id="KW-0963">Cytoplasm</keyword>
<evidence type="ECO:0000256" key="2">
    <source>
        <dbReference type="SAM" id="MobiDB-lite"/>
    </source>
</evidence>
<dbReference type="PANTHER" id="PTHR12601:SF6">
    <property type="entry name" value="CLUSTERED MITOCHONDRIA PROTEIN HOMOLOG"/>
    <property type="match status" value="1"/>
</dbReference>
<feature type="non-terminal residue" evidence="4">
    <location>
        <position position="1"/>
    </location>
</feature>
<reference evidence="5" key="1">
    <citation type="journal article" date="2018" name="Nat. Microbiol.">
        <title>Leveraging single-cell genomics to expand the fungal tree of life.</title>
        <authorList>
            <person name="Ahrendt S.R."/>
            <person name="Quandt C.A."/>
            <person name="Ciobanu D."/>
            <person name="Clum A."/>
            <person name="Salamov A."/>
            <person name="Andreopoulos B."/>
            <person name="Cheng J.F."/>
            <person name="Woyke T."/>
            <person name="Pelin A."/>
            <person name="Henrissat B."/>
            <person name="Reynolds N.K."/>
            <person name="Benny G.L."/>
            <person name="Smith M.E."/>
            <person name="James T.Y."/>
            <person name="Grigoriev I.V."/>
        </authorList>
    </citation>
    <scope>NUCLEOTIDE SEQUENCE [LARGE SCALE GENOMIC DNA]</scope>
</reference>
<feature type="compositionally biased region" description="Acidic residues" evidence="2">
    <location>
        <begin position="336"/>
        <end position="353"/>
    </location>
</feature>
<gene>
    <name evidence="4" type="ORF">BJ684DRAFT_16311</name>
</gene>
<dbReference type="Gene3D" id="1.25.40.10">
    <property type="entry name" value="Tetratricopeptide repeat domain"/>
    <property type="match status" value="1"/>
</dbReference>
<dbReference type="AlphaFoldDB" id="A0A4P9Y3K1"/>
<dbReference type="GO" id="GO:0005737">
    <property type="term" value="C:cytoplasm"/>
    <property type="evidence" value="ECO:0007669"/>
    <property type="project" value="TreeGrafter"/>
</dbReference>
<dbReference type="CDD" id="cd15466">
    <property type="entry name" value="CLU-central"/>
    <property type="match status" value="1"/>
</dbReference>
<dbReference type="GO" id="GO:0048312">
    <property type="term" value="P:intracellular distribution of mitochondria"/>
    <property type="evidence" value="ECO:0007669"/>
    <property type="project" value="TreeGrafter"/>
</dbReference>
<dbReference type="EMBL" id="KZ988062">
    <property type="protein sequence ID" value="RKP13274.1"/>
    <property type="molecule type" value="Genomic_DNA"/>
</dbReference>
<feature type="compositionally biased region" description="Basic residues" evidence="2">
    <location>
        <begin position="914"/>
        <end position="923"/>
    </location>
</feature>
<feature type="region of interest" description="Disordered" evidence="2">
    <location>
        <begin position="327"/>
        <end position="367"/>
    </location>
</feature>
<organism evidence="4 5">
    <name type="scientific">Piptocephalis cylindrospora</name>
    <dbReference type="NCBI Taxonomy" id="1907219"/>
    <lineage>
        <taxon>Eukaryota</taxon>
        <taxon>Fungi</taxon>
        <taxon>Fungi incertae sedis</taxon>
        <taxon>Zoopagomycota</taxon>
        <taxon>Zoopagomycotina</taxon>
        <taxon>Zoopagomycetes</taxon>
        <taxon>Zoopagales</taxon>
        <taxon>Piptocephalidaceae</taxon>
        <taxon>Piptocephalis</taxon>
    </lineage>
</organism>
<dbReference type="InterPro" id="IPR027523">
    <property type="entry name" value="CLU_prot"/>
</dbReference>
<dbReference type="InterPro" id="IPR025697">
    <property type="entry name" value="CLU_dom"/>
</dbReference>
<dbReference type="InterPro" id="IPR033646">
    <property type="entry name" value="CLU-central"/>
</dbReference>
<dbReference type="PROSITE" id="PS51823">
    <property type="entry name" value="CLU"/>
    <property type="match status" value="1"/>
</dbReference>
<evidence type="ECO:0000313" key="5">
    <source>
        <dbReference type="Proteomes" id="UP000267251"/>
    </source>
</evidence>
<dbReference type="Pfam" id="PF13424">
    <property type="entry name" value="TPR_12"/>
    <property type="match status" value="1"/>
</dbReference>
<sequence length="923" mass="102761">DSPSPSILARHRHDACRPAERWLLNGIDSGDAAASAYGGPGGMRDWNEELQGHRELPRATPAERLIRERLLHRLHVEFTAAATRGAIAVVEGEIPSLNPGTGEEDEGPGGGARMYLHEGIFYSCGYDDRGAIAALGGATGKDFAGVTLLNNVDPPGLSSIGTVVVDYKGERVVAQTIVPGIFQKQEQAVIYGAIEGEEGEKEIIVGDASMHDLLQPLAKSLHLREREVESSQGKEGEDVGKVKLWTSVDVKGLQGTDGRKYILDMYRSTPLDLPWLKQIKTEQEDASSSLPDYPHRLALLRPELVDLYWETQLRKWAGDKAEKIKEEVNEQFPLPAEEEEEEKKKDEEEDEKDKEEGKPKEKTEKELERERILGERRKTLEERLSKEIHLEEFDLTFDPDVTLESSSGKETDPEWKAGEFLRETLLPSFISDLVSYRLAPVDGESLVRAMHRNGLNVRYLGAITNTLEGREEEDRSRLAWILRILRREMILRSFKHLLRQAWKSIGIEEVRTVTASWLSQLLQGSPALGTQLVHWVQARFRYAMSSEDLSAWLEDELAGGRGGIPLLRETCRRMGIQLLARDYNLTSTSSPITNGNHKAYIFSSDVLNIAPIFKSSTPRAAMADEAFEHGRLSLSQESTNSSSEKEGQVGYELMMEAMALYEQTYGLLHPETAKCYASVATLLYHMGQQTAALEYQRKAVVGAERTCGIDHPDTINFYLNLGLFEQEVGDVPRSLRILRHAMDLWSYVHGPGHPDSITADSNVAVVLQGLQDHSKALAMLQRAKDTQVRCLGPRQLQTANGYHALARAHALKGDFKEAMSMEREAASIYGETVGPEDPRTRESEFWLQQLTTNAVLAARKAKEQAAKVEVPSPHGRLGMMKQGKGSSPGPKQPKARGELPIDELLQYIESPSRGKGKGKKASK</sequence>
<evidence type="ECO:0000313" key="4">
    <source>
        <dbReference type="EMBL" id="RKP13274.1"/>
    </source>
</evidence>
<dbReference type="InterPro" id="IPR011990">
    <property type="entry name" value="TPR-like_helical_dom_sf"/>
</dbReference>